<dbReference type="RefSeq" id="WP_004606856.1">
    <property type="nucleotide sequence ID" value="NZ_AP025569.1"/>
</dbReference>
<feature type="transmembrane region" description="Helical" evidence="2">
    <location>
        <begin position="145"/>
        <end position="165"/>
    </location>
</feature>
<sequence length="173" mass="18853">MRVGTFLCEPSGKRINSQSIAVTALNETTYGFGEAVNGTYPYVLEYVEGNKQDTEHFVWTMNVPVSNFAPVQLTYTVKLTNPKRAAGTYGVFDATKPTVSYTSTEPMPPAPNTGTQVASKPPHTPPADDPNNDIDVPQTGDSANMTLWIVLAGFSMLGLLAMLLGKKYLFRDR</sequence>
<evidence type="ECO:0000256" key="2">
    <source>
        <dbReference type="SAM" id="Phobius"/>
    </source>
</evidence>
<evidence type="ECO:0000313" key="3">
    <source>
        <dbReference type="EMBL" id="MSS39945.1"/>
    </source>
</evidence>
<gene>
    <name evidence="3" type="ORF">FYJ37_06180</name>
</gene>
<organism evidence="3 4">
    <name type="scientific">Clostridium scindens (strain JCM 10418 / VPI 12708)</name>
    <dbReference type="NCBI Taxonomy" id="29347"/>
    <lineage>
        <taxon>Bacteria</taxon>
        <taxon>Bacillati</taxon>
        <taxon>Bacillota</taxon>
        <taxon>Clostridia</taxon>
        <taxon>Lachnospirales</taxon>
        <taxon>Lachnospiraceae</taxon>
    </lineage>
</organism>
<keyword evidence="2" id="KW-1133">Transmembrane helix</keyword>
<dbReference type="AlphaFoldDB" id="A0A844FB07"/>
<comment type="caution">
    <text evidence="3">The sequence shown here is derived from an EMBL/GenBank/DDBJ whole genome shotgun (WGS) entry which is preliminary data.</text>
</comment>
<dbReference type="Proteomes" id="UP000462363">
    <property type="component" value="Unassembled WGS sequence"/>
</dbReference>
<feature type="region of interest" description="Disordered" evidence="1">
    <location>
        <begin position="100"/>
        <end position="138"/>
    </location>
</feature>
<keyword evidence="2" id="KW-0472">Membrane</keyword>
<dbReference type="EMBL" id="VUMB01000010">
    <property type="protein sequence ID" value="MSS39945.1"/>
    <property type="molecule type" value="Genomic_DNA"/>
</dbReference>
<reference evidence="3 4" key="1">
    <citation type="submission" date="2019-08" db="EMBL/GenBank/DDBJ databases">
        <title>In-depth cultivation of the pig gut microbiome towards novel bacterial diversity and tailored functional studies.</title>
        <authorList>
            <person name="Wylensek D."/>
            <person name="Hitch T.C.A."/>
            <person name="Clavel T."/>
        </authorList>
    </citation>
    <scope>NUCLEOTIDE SEQUENCE [LARGE SCALE GENOMIC DNA]</scope>
    <source>
        <strain evidence="3 4">BL-389-WT-3D</strain>
    </source>
</reference>
<proteinExistence type="predicted"/>
<accession>A0A844FB07</accession>
<keyword evidence="2" id="KW-0812">Transmembrane</keyword>
<dbReference type="GeneID" id="62694476"/>
<evidence type="ECO:0000313" key="4">
    <source>
        <dbReference type="Proteomes" id="UP000462363"/>
    </source>
</evidence>
<protein>
    <submittedName>
        <fullName evidence="3">Uncharacterized protein</fullName>
    </submittedName>
</protein>
<name>A0A844FB07_CLOSV</name>
<evidence type="ECO:0000256" key="1">
    <source>
        <dbReference type="SAM" id="MobiDB-lite"/>
    </source>
</evidence>